<dbReference type="PROSITE" id="PS51212">
    <property type="entry name" value="WSC"/>
    <property type="match status" value="1"/>
</dbReference>
<evidence type="ECO:0000313" key="4">
    <source>
        <dbReference type="Proteomes" id="UP000310108"/>
    </source>
</evidence>
<sequence length="683" mass="74366">MTGRADFMYAGLENNGGQNAGGGEEYANSPFPNTGAAFGLSYQRAGAISTVQVPVVQGPQRLIYLYAGSIDESNANLDSARRGNIGNHHNKLNLQHNLEFNLKFNLQYNREHNLEFSLHHNLEFNFQHNREHNFQHNLEFNLNFNFQHNREHIFQHNLEFNLKFNFQHNREHIFQHNLEFNLSLGPNPKHDFERVKHLKHLKHLKYNFDLVIELYHDRYISISYRGVDKRSVIFQLRRAQPSASNIPSIASHVFLGCQGSAAGYPSFTEVGRDAAMTPEMCITLVQGRRYAGVYLDVCYGSESLDATTLVPEVDCNLRCPGNVGRFCGGNVAGTSPPVRRDAGPHVSRRAAPANVLLTIYGVPLGSPGTTVVGPGATVVIPPTTIVEPGTTVVGPGTTIVIPPTTIVGPGSSIVVPGRPTTIVGPDGTLVTTTTVPIPVGDITSFVTTVTYTTVDPARPTALVPVELCTTLYFEDCRCPTPVTPTVPMATYEVQCDRCGRGGESTVTLTVPMDLGSGGSSGANGPTAGGQSPSRLSGGAPGYPSGDAGGSIIQRRADSQVVQGVKHPPPARPVGSLVDNLADNLVDSLVPLLMYPPMVQLVHLRRLAPGGSRALDLVLVLDSPVLDLLALAFLVQITREMEMSPEYRAWCRDLPEYNRLPPDRARWHWLVHKGVDSTSERCVT</sequence>
<name>A0A4U6X2M1_9PEZI</name>
<evidence type="ECO:0000313" key="3">
    <source>
        <dbReference type="EMBL" id="TKW49600.1"/>
    </source>
</evidence>
<organism evidence="3 4">
    <name type="scientific">Colletotrichum tanaceti</name>
    <dbReference type="NCBI Taxonomy" id="1306861"/>
    <lineage>
        <taxon>Eukaryota</taxon>
        <taxon>Fungi</taxon>
        <taxon>Dikarya</taxon>
        <taxon>Ascomycota</taxon>
        <taxon>Pezizomycotina</taxon>
        <taxon>Sordariomycetes</taxon>
        <taxon>Hypocreomycetidae</taxon>
        <taxon>Glomerellales</taxon>
        <taxon>Glomerellaceae</taxon>
        <taxon>Colletotrichum</taxon>
        <taxon>Colletotrichum destructivum species complex</taxon>
    </lineage>
</organism>
<accession>A0A4U6X2M1</accession>
<feature type="domain" description="WSC" evidence="2">
    <location>
        <begin position="251"/>
        <end position="342"/>
    </location>
</feature>
<dbReference type="AlphaFoldDB" id="A0A4U6X2M1"/>
<feature type="region of interest" description="Disordered" evidence="1">
    <location>
        <begin position="511"/>
        <end position="549"/>
    </location>
</feature>
<dbReference type="OrthoDB" id="2019572at2759"/>
<keyword evidence="4" id="KW-1185">Reference proteome</keyword>
<dbReference type="STRING" id="1306861.A0A4U6X2M1"/>
<gene>
    <name evidence="3" type="ORF">CTA1_11902</name>
</gene>
<dbReference type="Proteomes" id="UP000310108">
    <property type="component" value="Unassembled WGS sequence"/>
</dbReference>
<dbReference type="Pfam" id="PF01822">
    <property type="entry name" value="WSC"/>
    <property type="match status" value="1"/>
</dbReference>
<protein>
    <recommendedName>
        <fullName evidence="2">WSC domain-containing protein</fullName>
    </recommendedName>
</protein>
<evidence type="ECO:0000256" key="1">
    <source>
        <dbReference type="SAM" id="MobiDB-lite"/>
    </source>
</evidence>
<reference evidence="3 4" key="1">
    <citation type="journal article" date="2019" name="PLoS ONE">
        <title>Comparative genome analysis indicates high evolutionary potential of pathogenicity genes in Colletotrichum tanaceti.</title>
        <authorList>
            <person name="Lelwala R.V."/>
            <person name="Korhonen P.K."/>
            <person name="Young N.D."/>
            <person name="Scott J.B."/>
            <person name="Ades P.A."/>
            <person name="Gasser R.B."/>
            <person name="Taylor P.W.J."/>
        </authorList>
    </citation>
    <scope>NUCLEOTIDE SEQUENCE [LARGE SCALE GENOMIC DNA]</scope>
    <source>
        <strain evidence="3">BRIP57314</strain>
    </source>
</reference>
<comment type="caution">
    <text evidence="3">The sequence shown here is derived from an EMBL/GenBank/DDBJ whole genome shotgun (WGS) entry which is preliminary data.</text>
</comment>
<dbReference type="InterPro" id="IPR002889">
    <property type="entry name" value="WSC_carb-bd"/>
</dbReference>
<dbReference type="EMBL" id="PJEX01000510">
    <property type="protein sequence ID" value="TKW49600.1"/>
    <property type="molecule type" value="Genomic_DNA"/>
</dbReference>
<proteinExistence type="predicted"/>
<evidence type="ECO:0000259" key="2">
    <source>
        <dbReference type="PROSITE" id="PS51212"/>
    </source>
</evidence>